<sequence length="286" mass="30127">MDIGVVAAFIGGTLALLSPCSALLLPAYFGTVVGSGARLVVHSLVFFVGMVAVLVPLGLGVGALAQLFNEYRTPMIIVAAIVLIVLGVLQIFGLGFDVARWVPGSDAVHERTSMATGLVKSLLLGLTSGLAGACAGPILGSVLTLAATSGSAWMSGLMMAVYGAGMVVPLFVIAVLWQRLGTRGRGVLRGRTFTVAGREFHVVSVITGVLMIAVGVLFWTTNGLVTAPQLVPLETQMWLQTQAAALSDVWIDIIVIVAVALLLLWWWFAREKAREQEDQKARQGSD</sequence>
<evidence type="ECO:0000259" key="7">
    <source>
        <dbReference type="Pfam" id="PF02683"/>
    </source>
</evidence>
<keyword evidence="5 6" id="KW-0472">Membrane</keyword>
<name>A0ABX5L4Q5_9MICC</name>
<protein>
    <submittedName>
        <fullName evidence="8">Cytochrome c biogenesis protein CcdA</fullName>
    </submittedName>
</protein>
<evidence type="ECO:0000256" key="4">
    <source>
        <dbReference type="ARBA" id="ARBA00022989"/>
    </source>
</evidence>
<feature type="transmembrane region" description="Helical" evidence="6">
    <location>
        <begin position="249"/>
        <end position="268"/>
    </location>
</feature>
<evidence type="ECO:0000256" key="6">
    <source>
        <dbReference type="SAM" id="Phobius"/>
    </source>
</evidence>
<dbReference type="RefSeq" id="WP_109303710.1">
    <property type="nucleotide sequence ID" value="NZ_QFWG01000006.1"/>
</dbReference>
<feature type="transmembrane region" description="Helical" evidence="6">
    <location>
        <begin position="74"/>
        <end position="96"/>
    </location>
</feature>
<evidence type="ECO:0000313" key="8">
    <source>
        <dbReference type="EMBL" id="PWI27697.1"/>
    </source>
</evidence>
<keyword evidence="9" id="KW-1185">Reference proteome</keyword>
<dbReference type="InterPro" id="IPR003834">
    <property type="entry name" value="Cyt_c_assmbl_TM_dom"/>
</dbReference>
<feature type="transmembrane region" description="Helical" evidence="6">
    <location>
        <begin position="200"/>
        <end position="220"/>
    </location>
</feature>
<keyword evidence="3 6" id="KW-0812">Transmembrane</keyword>
<feature type="transmembrane region" description="Helical" evidence="6">
    <location>
        <begin position="159"/>
        <end position="180"/>
    </location>
</feature>
<dbReference type="InterPro" id="IPR051790">
    <property type="entry name" value="Cytochrome_c-biogenesis_DsbD"/>
</dbReference>
<feature type="transmembrane region" description="Helical" evidence="6">
    <location>
        <begin position="117"/>
        <end position="139"/>
    </location>
</feature>
<feature type="transmembrane region" description="Helical" evidence="6">
    <location>
        <begin position="6"/>
        <end position="29"/>
    </location>
</feature>
<gene>
    <name evidence="8" type="ORF">CAY35_05655</name>
</gene>
<evidence type="ECO:0000256" key="5">
    <source>
        <dbReference type="ARBA" id="ARBA00023136"/>
    </source>
</evidence>
<feature type="domain" description="Cytochrome C biogenesis protein transmembrane" evidence="7">
    <location>
        <begin position="5"/>
        <end position="180"/>
    </location>
</feature>
<dbReference type="EMBL" id="QFWG01000006">
    <property type="protein sequence ID" value="PWI27697.1"/>
    <property type="molecule type" value="Genomic_DNA"/>
</dbReference>
<feature type="transmembrane region" description="Helical" evidence="6">
    <location>
        <begin position="41"/>
        <end position="68"/>
    </location>
</feature>
<evidence type="ECO:0000256" key="3">
    <source>
        <dbReference type="ARBA" id="ARBA00022692"/>
    </source>
</evidence>
<dbReference type="Proteomes" id="UP000245514">
    <property type="component" value="Unassembled WGS sequence"/>
</dbReference>
<evidence type="ECO:0000313" key="9">
    <source>
        <dbReference type="Proteomes" id="UP000245514"/>
    </source>
</evidence>
<comment type="caution">
    <text evidence="8">The sequence shown here is derived from an EMBL/GenBank/DDBJ whole genome shotgun (WGS) entry which is preliminary data.</text>
</comment>
<proteinExistence type="inferred from homology"/>
<comment type="subcellular location">
    <subcellularLocation>
        <location evidence="1">Membrane</location>
        <topology evidence="1">Multi-pass membrane protein</topology>
    </subcellularLocation>
</comment>
<organism evidence="8 9">
    <name type="scientific">Pseudoglutamicibacter cumminsii</name>
    <dbReference type="NCBI Taxonomy" id="156979"/>
    <lineage>
        <taxon>Bacteria</taxon>
        <taxon>Bacillati</taxon>
        <taxon>Actinomycetota</taxon>
        <taxon>Actinomycetes</taxon>
        <taxon>Micrococcales</taxon>
        <taxon>Micrococcaceae</taxon>
        <taxon>Pseudoglutamicibacter</taxon>
    </lineage>
</organism>
<reference evidence="8 9" key="1">
    <citation type="submission" date="2018-05" db="EMBL/GenBank/DDBJ databases">
        <title>Draft Genome Sequence of Arthrobacter cumminsii IME1328, Isolated from a Patient Who Suffered from Foot Ulcers in China.</title>
        <authorList>
            <person name="Li M."/>
            <person name="Jiang Z."/>
            <person name="Sun Q."/>
            <person name="Tong Y."/>
        </authorList>
    </citation>
    <scope>NUCLEOTIDE SEQUENCE [LARGE SCALE GENOMIC DNA]</scope>
    <source>
        <strain evidence="8 9">IME1328</strain>
    </source>
</reference>
<dbReference type="Pfam" id="PF02683">
    <property type="entry name" value="DsbD_TM"/>
    <property type="match status" value="1"/>
</dbReference>
<dbReference type="PANTHER" id="PTHR31272:SF4">
    <property type="entry name" value="CYTOCHROME C-TYPE BIOGENESIS PROTEIN HI_1454-RELATED"/>
    <property type="match status" value="1"/>
</dbReference>
<comment type="similarity">
    <text evidence="2">Belongs to the DsbD family.</text>
</comment>
<accession>A0ABX5L4Q5</accession>
<evidence type="ECO:0000256" key="1">
    <source>
        <dbReference type="ARBA" id="ARBA00004141"/>
    </source>
</evidence>
<dbReference type="PANTHER" id="PTHR31272">
    <property type="entry name" value="CYTOCHROME C-TYPE BIOGENESIS PROTEIN HI_1454-RELATED"/>
    <property type="match status" value="1"/>
</dbReference>
<evidence type="ECO:0000256" key="2">
    <source>
        <dbReference type="ARBA" id="ARBA00006143"/>
    </source>
</evidence>
<keyword evidence="4 6" id="KW-1133">Transmembrane helix</keyword>